<accession>A0A2T2ZW67</accession>
<feature type="region of interest" description="Disordered" evidence="1">
    <location>
        <begin position="122"/>
        <end position="155"/>
    </location>
</feature>
<gene>
    <name evidence="3" type="ORF">BD289DRAFT_128002</name>
</gene>
<evidence type="ECO:0000256" key="1">
    <source>
        <dbReference type="SAM" id="MobiDB-lite"/>
    </source>
</evidence>
<keyword evidence="2" id="KW-0732">Signal</keyword>
<keyword evidence="4" id="KW-1185">Reference proteome</keyword>
<dbReference type="EMBL" id="KZ678614">
    <property type="protein sequence ID" value="PSR78297.1"/>
    <property type="molecule type" value="Genomic_DNA"/>
</dbReference>
<feature type="signal peptide" evidence="2">
    <location>
        <begin position="1"/>
        <end position="20"/>
    </location>
</feature>
<dbReference type="InParanoid" id="A0A2T2ZW67"/>
<organism evidence="3 4">
    <name type="scientific">Coniella lustricola</name>
    <dbReference type="NCBI Taxonomy" id="2025994"/>
    <lineage>
        <taxon>Eukaryota</taxon>
        <taxon>Fungi</taxon>
        <taxon>Dikarya</taxon>
        <taxon>Ascomycota</taxon>
        <taxon>Pezizomycotina</taxon>
        <taxon>Sordariomycetes</taxon>
        <taxon>Sordariomycetidae</taxon>
        <taxon>Diaporthales</taxon>
        <taxon>Schizoparmaceae</taxon>
        <taxon>Coniella</taxon>
    </lineage>
</organism>
<dbReference type="Proteomes" id="UP000241462">
    <property type="component" value="Unassembled WGS sequence"/>
</dbReference>
<dbReference type="AlphaFoldDB" id="A0A2T2ZW67"/>
<evidence type="ECO:0000313" key="3">
    <source>
        <dbReference type="EMBL" id="PSR78297.1"/>
    </source>
</evidence>
<feature type="chain" id="PRO_5015597840" description="Secreted protein" evidence="2">
    <location>
        <begin position="21"/>
        <end position="155"/>
    </location>
</feature>
<evidence type="ECO:0000256" key="2">
    <source>
        <dbReference type="SAM" id="SignalP"/>
    </source>
</evidence>
<sequence>MPRFLCCCCCCCCCCFFVSHRQCCDIAWPRPIFHSPIYYVQLAAAVRHSIHLVQVLGCHRRALAAFSVLHSCAAAVTRHKEAAALDASVVLDGGVEISSTGPGRVRCGKGLAPFCKSQLESSLVGHRRPEPEPDSQTTAGLPPPFGAGPVSTEPA</sequence>
<reference evidence="3 4" key="1">
    <citation type="journal article" date="2018" name="Mycol. Prog.">
        <title>Coniella lustricola, a new species from submerged detritus.</title>
        <authorList>
            <person name="Raudabaugh D.B."/>
            <person name="Iturriaga T."/>
            <person name="Carver A."/>
            <person name="Mondo S."/>
            <person name="Pangilinan J."/>
            <person name="Lipzen A."/>
            <person name="He G."/>
            <person name="Amirebrahimi M."/>
            <person name="Grigoriev I.V."/>
            <person name="Miller A.N."/>
        </authorList>
    </citation>
    <scope>NUCLEOTIDE SEQUENCE [LARGE SCALE GENOMIC DNA]</scope>
    <source>
        <strain evidence="3 4">B22-T-1</strain>
    </source>
</reference>
<evidence type="ECO:0000313" key="4">
    <source>
        <dbReference type="Proteomes" id="UP000241462"/>
    </source>
</evidence>
<proteinExistence type="predicted"/>
<evidence type="ECO:0008006" key="5">
    <source>
        <dbReference type="Google" id="ProtNLM"/>
    </source>
</evidence>
<protein>
    <recommendedName>
        <fullName evidence="5">Secreted protein</fullName>
    </recommendedName>
</protein>
<name>A0A2T2ZW67_9PEZI</name>